<evidence type="ECO:0000313" key="6">
    <source>
        <dbReference type="EMBL" id="GMT28212.1"/>
    </source>
</evidence>
<dbReference type="Gene3D" id="3.10.100.10">
    <property type="entry name" value="Mannose-Binding Protein A, subunit A"/>
    <property type="match status" value="1"/>
</dbReference>
<dbReference type="InterPro" id="IPR016186">
    <property type="entry name" value="C-type_lectin-like/link_sf"/>
</dbReference>
<dbReference type="InterPro" id="IPR016187">
    <property type="entry name" value="CTDL_fold"/>
</dbReference>
<dbReference type="InterPro" id="IPR010515">
    <property type="entry name" value="Collagenase_NC10/endostatin"/>
</dbReference>
<dbReference type="GO" id="GO:0005615">
    <property type="term" value="C:extracellular space"/>
    <property type="evidence" value="ECO:0007669"/>
    <property type="project" value="TreeGrafter"/>
</dbReference>
<dbReference type="Pfam" id="PF06482">
    <property type="entry name" value="Endostatin"/>
    <property type="match status" value="1"/>
</dbReference>
<dbReference type="SMART" id="SM00210">
    <property type="entry name" value="TSPN"/>
    <property type="match status" value="1"/>
</dbReference>
<dbReference type="GO" id="GO:0031012">
    <property type="term" value="C:extracellular matrix"/>
    <property type="evidence" value="ECO:0007669"/>
    <property type="project" value="TreeGrafter"/>
</dbReference>
<sequence>MIYRTWIDIRGLLPFPPLIYYCILSLLFHPSLQYANTIDEFPMGLPGDTETQVDLLVPVEQTLNSDPRVFRARGIDGLPAIGIQRGVQIAVPYRLYLPRRFYSQFSILASVKPIDRTGGYLFAIINAYDTVVDVGVLLEPSGEGHTNISLVYTNSRVDSSSRVVASFVVPDFVQQWTQFALKVTQSEVVLFFRCIRFASKTVTNLPSQLIMDDTHKLYVGSAGPIIQEGFEGAIQELKIHDNPNDAEKQCDELWWRRRKTSKGPPIQDDEGSGSLPDAVKDESIDGPRTVIPMDSRKMNTQDVSPQSSSHSITGHRGETGPQGPPGTPGVCAQHCRDGAIGPEGPTGPMGPPGPPGPAGSGMYQVEEAGGFGMMGPAGPAGPQGERGERGLEGPRGPPGRDFDRLTDDDIERIANYPGVKGERGEPGICEKSTDSSHNSYPVAGEKGERGEKGEPGQTHTVPAPAAHSLVRVMPTTVEVFASGASTHEGTLVFALSSQQLFLRVSNGWKEVMLGQYHPILQQQPSVPIDSNVDLSPDTHYKYWLGNEEVVSTHHPCSRRSFPSEAQTTEAAASHSVMLPPRPLFGDQRSIPSVHHPSTQFKFGPNEKDRVIHLIALNNPLPGNMRGLRGADLLCYRQARQAGFVTTFRALLASNAQDLIRIVHREDHSTVVVNAKGERLFDSWNGFISGSPMGNVPVYTFDHANINTDSNWPDKWAWLGSDSRGMRDTSGMCKDWRSESGYEKGQAASFGEGGHVISDLRNMRCDSKLAVLCVENISRYNIDRILAKKNIHSP</sequence>
<feature type="compositionally biased region" description="Polar residues" evidence="3">
    <location>
        <begin position="300"/>
        <end position="312"/>
    </location>
</feature>
<feature type="compositionally biased region" description="Pro residues" evidence="3">
    <location>
        <begin position="348"/>
        <end position="357"/>
    </location>
</feature>
<dbReference type="EMBL" id="BTSY01000005">
    <property type="protein sequence ID" value="GMT28212.1"/>
    <property type="molecule type" value="Genomic_DNA"/>
</dbReference>
<evidence type="ECO:0000256" key="4">
    <source>
        <dbReference type="SAM" id="Phobius"/>
    </source>
</evidence>
<keyword evidence="7" id="KW-1185">Reference proteome</keyword>
<dbReference type="Pfam" id="PF20010">
    <property type="entry name" value="Collagen_trimer"/>
    <property type="match status" value="1"/>
</dbReference>
<evidence type="ECO:0000256" key="3">
    <source>
        <dbReference type="SAM" id="MobiDB-lite"/>
    </source>
</evidence>
<organism evidence="6 7">
    <name type="scientific">Pristionchus fissidentatus</name>
    <dbReference type="NCBI Taxonomy" id="1538716"/>
    <lineage>
        <taxon>Eukaryota</taxon>
        <taxon>Metazoa</taxon>
        <taxon>Ecdysozoa</taxon>
        <taxon>Nematoda</taxon>
        <taxon>Chromadorea</taxon>
        <taxon>Rhabditida</taxon>
        <taxon>Rhabditina</taxon>
        <taxon>Diplogasteromorpha</taxon>
        <taxon>Diplogasteroidea</taxon>
        <taxon>Neodiplogasteridae</taxon>
        <taxon>Pristionchus</taxon>
    </lineage>
</organism>
<evidence type="ECO:0000256" key="2">
    <source>
        <dbReference type="ARBA" id="ARBA00022737"/>
    </source>
</evidence>
<dbReference type="AlphaFoldDB" id="A0AAV5WE55"/>
<accession>A0AAV5WE55</accession>
<feature type="compositionally biased region" description="Basic and acidic residues" evidence="3">
    <location>
        <begin position="445"/>
        <end position="454"/>
    </location>
</feature>
<dbReference type="GO" id="GO:0030198">
    <property type="term" value="P:extracellular matrix organization"/>
    <property type="evidence" value="ECO:0007669"/>
    <property type="project" value="TreeGrafter"/>
</dbReference>
<dbReference type="PANTHER" id="PTHR24023">
    <property type="entry name" value="COLLAGEN ALPHA"/>
    <property type="match status" value="1"/>
</dbReference>
<dbReference type="InterPro" id="IPR048287">
    <property type="entry name" value="TSPN-like_N"/>
</dbReference>
<gene>
    <name evidence="6" type="ORF">PFISCL1PPCAC_19509</name>
</gene>
<evidence type="ECO:0000259" key="5">
    <source>
        <dbReference type="SMART" id="SM00210"/>
    </source>
</evidence>
<name>A0AAV5WE55_9BILA</name>
<dbReference type="InterPro" id="IPR013320">
    <property type="entry name" value="ConA-like_dom_sf"/>
</dbReference>
<feature type="region of interest" description="Disordered" evidence="3">
    <location>
        <begin position="557"/>
        <end position="579"/>
    </location>
</feature>
<feature type="transmembrane region" description="Helical" evidence="4">
    <location>
        <begin position="12"/>
        <end position="32"/>
    </location>
</feature>
<feature type="domain" description="Thrombospondin-like N-terminal" evidence="5">
    <location>
        <begin position="54"/>
        <end position="243"/>
    </location>
</feature>
<comment type="caution">
    <text evidence="6">The sequence shown here is derived from an EMBL/GenBank/DDBJ whole genome shotgun (WGS) entry which is preliminary data.</text>
</comment>
<protein>
    <recommendedName>
        <fullName evidence="5">Thrombospondin-like N-terminal domain-containing protein</fullName>
    </recommendedName>
</protein>
<feature type="compositionally biased region" description="Basic and acidic residues" evidence="3">
    <location>
        <begin position="385"/>
        <end position="405"/>
    </location>
</feature>
<evidence type="ECO:0000256" key="1">
    <source>
        <dbReference type="ARBA" id="ARBA00022525"/>
    </source>
</evidence>
<dbReference type="FunFam" id="3.40.1620.70:FF:000003">
    <property type="entry name" value="Collagen type XVIII alpha 1"/>
    <property type="match status" value="1"/>
</dbReference>
<keyword evidence="4" id="KW-0472">Membrane</keyword>
<dbReference type="GO" id="GO:0030020">
    <property type="term" value="F:extracellular matrix structural constituent conferring tensile strength"/>
    <property type="evidence" value="ECO:0007669"/>
    <property type="project" value="TreeGrafter"/>
</dbReference>
<dbReference type="Gene3D" id="3.40.1620.70">
    <property type="match status" value="1"/>
</dbReference>
<dbReference type="SUPFAM" id="SSF56436">
    <property type="entry name" value="C-type lectin-like"/>
    <property type="match status" value="1"/>
</dbReference>
<proteinExistence type="predicted"/>
<dbReference type="Gene3D" id="1.20.5.320">
    <property type="entry name" value="6-Phosphogluconate Dehydrogenase, domain 3"/>
    <property type="match status" value="1"/>
</dbReference>
<keyword evidence="1" id="KW-0964">Secreted</keyword>
<dbReference type="InterPro" id="IPR050149">
    <property type="entry name" value="Collagen_superfamily"/>
</dbReference>
<dbReference type="Proteomes" id="UP001432322">
    <property type="component" value="Unassembled WGS sequence"/>
</dbReference>
<keyword evidence="4" id="KW-1133">Transmembrane helix</keyword>
<evidence type="ECO:0000313" key="7">
    <source>
        <dbReference type="Proteomes" id="UP001432322"/>
    </source>
</evidence>
<dbReference type="Gene3D" id="2.60.120.200">
    <property type="match status" value="1"/>
</dbReference>
<feature type="region of interest" description="Disordered" evidence="3">
    <location>
        <begin position="417"/>
        <end position="459"/>
    </location>
</feature>
<feature type="region of interest" description="Disordered" evidence="3">
    <location>
        <begin position="260"/>
        <end position="405"/>
    </location>
</feature>
<keyword evidence="2" id="KW-0677">Repeat</keyword>
<keyword evidence="4" id="KW-0812">Transmembrane</keyword>
<dbReference type="PANTHER" id="PTHR24023:SF1082">
    <property type="entry name" value="COLLAGEN TRIPLE HELIX REPEAT"/>
    <property type="match status" value="1"/>
</dbReference>
<dbReference type="SUPFAM" id="SSF49899">
    <property type="entry name" value="Concanavalin A-like lectins/glucanases"/>
    <property type="match status" value="1"/>
</dbReference>
<reference evidence="6" key="1">
    <citation type="submission" date="2023-10" db="EMBL/GenBank/DDBJ databases">
        <title>Genome assembly of Pristionchus species.</title>
        <authorList>
            <person name="Yoshida K."/>
            <person name="Sommer R.J."/>
        </authorList>
    </citation>
    <scope>NUCLEOTIDE SEQUENCE</scope>
    <source>
        <strain evidence="6">RS5133</strain>
    </source>
</reference>
<dbReference type="InterPro" id="IPR045463">
    <property type="entry name" value="XV/XVIII_trimerization_dom"/>
</dbReference>